<feature type="compositionally biased region" description="Basic and acidic residues" evidence="1">
    <location>
        <begin position="24"/>
        <end position="33"/>
    </location>
</feature>
<proteinExistence type="predicted"/>
<protein>
    <recommendedName>
        <fullName evidence="4">Peptidase aspartic putative domain-containing protein</fullName>
    </recommendedName>
</protein>
<evidence type="ECO:0000313" key="2">
    <source>
        <dbReference type="EMBL" id="KAJ1357774.1"/>
    </source>
</evidence>
<comment type="caution">
    <text evidence="2">The sequence shown here is derived from an EMBL/GenBank/DDBJ whole genome shotgun (WGS) entry which is preliminary data.</text>
</comment>
<evidence type="ECO:0000313" key="3">
    <source>
        <dbReference type="Proteomes" id="UP001196413"/>
    </source>
</evidence>
<evidence type="ECO:0000256" key="1">
    <source>
        <dbReference type="SAM" id="MobiDB-lite"/>
    </source>
</evidence>
<dbReference type="EMBL" id="JAHQIW010003236">
    <property type="protein sequence ID" value="KAJ1357774.1"/>
    <property type="molecule type" value="Genomic_DNA"/>
</dbReference>
<accession>A0AAD5QQD1</accession>
<feature type="region of interest" description="Disordered" evidence="1">
    <location>
        <begin position="21"/>
        <end position="52"/>
    </location>
</feature>
<dbReference type="Proteomes" id="UP001196413">
    <property type="component" value="Unassembled WGS sequence"/>
</dbReference>
<sequence length="233" mass="26671">MKVGLCRICYRRDHHTSICRNRHDKSDKNDKTTIKKLKASTKQPESTSKDKTFKASKVKAVKVDPTKYEDCLTNQIRKVESGAAILAGQAKLLNTTHEREEIVEVILNTGSDHSFITNILAERLRLQDCERIDLNIQTFNTKPLKKECGITKIRLNEIYGEEHEVVVTKIDTIMQSLGRYDFDQKDREFLIHHDIKLSINPDSNVIVPQLILGCKGSLTLLDDRSRANKRCPQ</sequence>
<organism evidence="2 3">
    <name type="scientific">Parelaphostrongylus tenuis</name>
    <name type="common">Meningeal worm</name>
    <dbReference type="NCBI Taxonomy" id="148309"/>
    <lineage>
        <taxon>Eukaryota</taxon>
        <taxon>Metazoa</taxon>
        <taxon>Ecdysozoa</taxon>
        <taxon>Nematoda</taxon>
        <taxon>Chromadorea</taxon>
        <taxon>Rhabditida</taxon>
        <taxon>Rhabditina</taxon>
        <taxon>Rhabditomorpha</taxon>
        <taxon>Strongyloidea</taxon>
        <taxon>Metastrongylidae</taxon>
        <taxon>Parelaphostrongylus</taxon>
    </lineage>
</organism>
<reference evidence="2" key="1">
    <citation type="submission" date="2021-06" db="EMBL/GenBank/DDBJ databases">
        <title>Parelaphostrongylus tenuis whole genome reference sequence.</title>
        <authorList>
            <person name="Garwood T.J."/>
            <person name="Larsen P.A."/>
            <person name="Fountain-Jones N.M."/>
            <person name="Garbe J.R."/>
            <person name="Macchietto M.G."/>
            <person name="Kania S.A."/>
            <person name="Gerhold R.W."/>
            <person name="Richards J.E."/>
            <person name="Wolf T.M."/>
        </authorList>
    </citation>
    <scope>NUCLEOTIDE SEQUENCE</scope>
    <source>
        <strain evidence="2">MNPRO001-30</strain>
        <tissue evidence="2">Meninges</tissue>
    </source>
</reference>
<dbReference type="AlphaFoldDB" id="A0AAD5QQD1"/>
<name>A0AAD5QQD1_PARTN</name>
<evidence type="ECO:0008006" key="4">
    <source>
        <dbReference type="Google" id="ProtNLM"/>
    </source>
</evidence>
<keyword evidence="3" id="KW-1185">Reference proteome</keyword>
<gene>
    <name evidence="2" type="ORF">KIN20_015993</name>
</gene>